<comment type="caution">
    <text evidence="2">The sequence shown here is derived from an EMBL/GenBank/DDBJ whole genome shotgun (WGS) entry which is preliminary data.</text>
</comment>
<sequence>MRAVCLVLMLSIGVLSHTQSFDNAKDFLEGAYLSFTGEPLENPSCLDEETQNSLHDTLDNLLYDFAQDEPLHVFFNHVLLALPELSSVFENCGIATFVNTIAESIEANGEELFARVSQEYTTIKAIHADMQSQLAAGEFKLAGEQFGNMMKLMIPIGEFQLQQSNLYSFSGNLTLFLEGMAMGFQAKSTPLSKCYNTTTMIVPSFHNALAQIKKCSHLNFTACNVVPAYLTIFNTAVSSIYNDCKIQLLITDIKDLKQPEYFSQVLFTFFTKKVDIENHFNAMIQAIEQKNSYQAGFDLAYIFKVLLKFSIS</sequence>
<evidence type="ECO:0000313" key="3">
    <source>
        <dbReference type="Proteomes" id="UP001162131"/>
    </source>
</evidence>
<evidence type="ECO:0000313" key="2">
    <source>
        <dbReference type="EMBL" id="CAG9312616.1"/>
    </source>
</evidence>
<feature type="signal peptide" evidence="1">
    <location>
        <begin position="1"/>
        <end position="20"/>
    </location>
</feature>
<organism evidence="2 3">
    <name type="scientific">Blepharisma stoltei</name>
    <dbReference type="NCBI Taxonomy" id="1481888"/>
    <lineage>
        <taxon>Eukaryota</taxon>
        <taxon>Sar</taxon>
        <taxon>Alveolata</taxon>
        <taxon>Ciliophora</taxon>
        <taxon>Postciliodesmatophora</taxon>
        <taxon>Heterotrichea</taxon>
        <taxon>Heterotrichida</taxon>
        <taxon>Blepharismidae</taxon>
        <taxon>Blepharisma</taxon>
    </lineage>
</organism>
<accession>A0AAU9IDV4</accession>
<keyword evidence="3" id="KW-1185">Reference proteome</keyword>
<dbReference type="Proteomes" id="UP001162131">
    <property type="component" value="Unassembled WGS sequence"/>
</dbReference>
<dbReference type="AlphaFoldDB" id="A0AAU9IDV4"/>
<proteinExistence type="predicted"/>
<gene>
    <name evidence="2" type="ORF">BSTOLATCC_MIC7145</name>
</gene>
<reference evidence="2" key="1">
    <citation type="submission" date="2021-09" db="EMBL/GenBank/DDBJ databases">
        <authorList>
            <consortium name="AG Swart"/>
            <person name="Singh M."/>
            <person name="Singh A."/>
            <person name="Seah K."/>
            <person name="Emmerich C."/>
        </authorList>
    </citation>
    <scope>NUCLEOTIDE SEQUENCE</scope>
    <source>
        <strain evidence="2">ATCC30299</strain>
    </source>
</reference>
<dbReference type="EMBL" id="CAJZBQ010000008">
    <property type="protein sequence ID" value="CAG9312616.1"/>
    <property type="molecule type" value="Genomic_DNA"/>
</dbReference>
<name>A0AAU9IDV4_9CILI</name>
<evidence type="ECO:0000256" key="1">
    <source>
        <dbReference type="SAM" id="SignalP"/>
    </source>
</evidence>
<keyword evidence="1" id="KW-0732">Signal</keyword>
<protein>
    <submittedName>
        <fullName evidence="2">Uncharacterized protein</fullName>
    </submittedName>
</protein>
<feature type="chain" id="PRO_5043493765" evidence="1">
    <location>
        <begin position="21"/>
        <end position="312"/>
    </location>
</feature>